<evidence type="ECO:0000313" key="2">
    <source>
        <dbReference type="Proteomes" id="UP001151752"/>
    </source>
</evidence>
<name>A0A9Q0UYU9_9ROSI</name>
<accession>A0A9Q0UYU9</accession>
<gene>
    <name evidence="1" type="ORF">OIU74_003191</name>
</gene>
<dbReference type="AlphaFoldDB" id="A0A9Q0UYU9"/>
<dbReference type="Proteomes" id="UP001151752">
    <property type="component" value="Chromosome 4"/>
</dbReference>
<reference evidence="1" key="1">
    <citation type="submission" date="2022-11" db="EMBL/GenBank/DDBJ databases">
        <authorList>
            <person name="Hyden B.L."/>
            <person name="Feng K."/>
            <person name="Yates T."/>
            <person name="Jawdy S."/>
            <person name="Smart L.B."/>
            <person name="Muchero W."/>
        </authorList>
    </citation>
    <scope>NUCLEOTIDE SEQUENCE</scope>
    <source>
        <tissue evidence="1">Shoot tip</tissue>
    </source>
</reference>
<comment type="caution">
    <text evidence="1">The sequence shown here is derived from an EMBL/GenBank/DDBJ whole genome shotgun (WGS) entry which is preliminary data.</text>
</comment>
<sequence>MIKIFFRELGEGPRPYQFQLLAQVVGLDAGFCPNQCTMSLTKRFPLPNRTIQESSFKAFEVRSRCHGMPCQLKVTSLVQQLWWQWKEKPVKGRRIGGVGEGEGLSEVETGI</sequence>
<evidence type="ECO:0000313" key="1">
    <source>
        <dbReference type="EMBL" id="KAJ6738188.1"/>
    </source>
</evidence>
<proteinExistence type="predicted"/>
<keyword evidence="2" id="KW-1185">Reference proteome</keyword>
<protein>
    <submittedName>
        <fullName evidence="1">Uncharacterized protein</fullName>
    </submittedName>
</protein>
<organism evidence="1 2">
    <name type="scientific">Salix koriyanagi</name>
    <dbReference type="NCBI Taxonomy" id="2511006"/>
    <lineage>
        <taxon>Eukaryota</taxon>
        <taxon>Viridiplantae</taxon>
        <taxon>Streptophyta</taxon>
        <taxon>Embryophyta</taxon>
        <taxon>Tracheophyta</taxon>
        <taxon>Spermatophyta</taxon>
        <taxon>Magnoliopsida</taxon>
        <taxon>eudicotyledons</taxon>
        <taxon>Gunneridae</taxon>
        <taxon>Pentapetalae</taxon>
        <taxon>rosids</taxon>
        <taxon>fabids</taxon>
        <taxon>Malpighiales</taxon>
        <taxon>Salicaceae</taxon>
        <taxon>Saliceae</taxon>
        <taxon>Salix</taxon>
    </lineage>
</organism>
<reference evidence="1" key="2">
    <citation type="journal article" date="2023" name="Int. J. Mol. Sci.">
        <title>De Novo Assembly and Annotation of 11 Diverse Shrub Willow (Salix) Genomes Reveals Novel Gene Organization in Sex-Linked Regions.</title>
        <authorList>
            <person name="Hyden B."/>
            <person name="Feng K."/>
            <person name="Yates T.B."/>
            <person name="Jawdy S."/>
            <person name="Cereghino C."/>
            <person name="Smart L.B."/>
            <person name="Muchero W."/>
        </authorList>
    </citation>
    <scope>NUCLEOTIDE SEQUENCE</scope>
    <source>
        <tissue evidence="1">Shoot tip</tissue>
    </source>
</reference>
<dbReference type="EMBL" id="JAPFFM010000010">
    <property type="protein sequence ID" value="KAJ6738188.1"/>
    <property type="molecule type" value="Genomic_DNA"/>
</dbReference>